<dbReference type="Proteomes" id="UP000000305">
    <property type="component" value="Unassembled WGS sequence"/>
</dbReference>
<dbReference type="SUPFAM" id="SSF56235">
    <property type="entry name" value="N-terminal nucleophile aminohydrolases (Ntn hydrolases)"/>
    <property type="match status" value="1"/>
</dbReference>
<dbReference type="eggNOG" id="KOG2410">
    <property type="taxonomic scope" value="Eukaryota"/>
</dbReference>
<sequence>VFVNEETGKVKQLGDIVKNPPFAQTLRTIANEGVGVFYNGILGDKVVEDIQKKGGIITKEDLMQYR</sequence>
<reference evidence="1 2" key="1">
    <citation type="journal article" date="2011" name="Science">
        <title>The ecoresponsive genome of Daphnia pulex.</title>
        <authorList>
            <person name="Colbourne J.K."/>
            <person name="Pfrender M.E."/>
            <person name="Gilbert D."/>
            <person name="Thomas W.K."/>
            <person name="Tucker A."/>
            <person name="Oakley T.H."/>
            <person name="Tokishita S."/>
            <person name="Aerts A."/>
            <person name="Arnold G.J."/>
            <person name="Basu M.K."/>
            <person name="Bauer D.J."/>
            <person name="Caceres C.E."/>
            <person name="Carmel L."/>
            <person name="Casola C."/>
            <person name="Choi J.H."/>
            <person name="Detter J.C."/>
            <person name="Dong Q."/>
            <person name="Dusheyko S."/>
            <person name="Eads B.D."/>
            <person name="Frohlich T."/>
            <person name="Geiler-Samerotte K.A."/>
            <person name="Gerlach D."/>
            <person name="Hatcher P."/>
            <person name="Jogdeo S."/>
            <person name="Krijgsveld J."/>
            <person name="Kriventseva E.V."/>
            <person name="Kultz D."/>
            <person name="Laforsch C."/>
            <person name="Lindquist E."/>
            <person name="Lopez J."/>
            <person name="Manak J.R."/>
            <person name="Muller J."/>
            <person name="Pangilinan J."/>
            <person name="Patwardhan R.P."/>
            <person name="Pitluck S."/>
            <person name="Pritham E.J."/>
            <person name="Rechtsteiner A."/>
            <person name="Rho M."/>
            <person name="Rogozin I.B."/>
            <person name="Sakarya O."/>
            <person name="Salamov A."/>
            <person name="Schaack S."/>
            <person name="Shapiro H."/>
            <person name="Shiga Y."/>
            <person name="Skalitzky C."/>
            <person name="Smith Z."/>
            <person name="Souvorov A."/>
            <person name="Sung W."/>
            <person name="Tang Z."/>
            <person name="Tsuchiya D."/>
            <person name="Tu H."/>
            <person name="Vos H."/>
            <person name="Wang M."/>
            <person name="Wolf Y.I."/>
            <person name="Yamagata H."/>
            <person name="Yamada T."/>
            <person name="Ye Y."/>
            <person name="Shaw J.R."/>
            <person name="Andrews J."/>
            <person name="Crease T.J."/>
            <person name="Tang H."/>
            <person name="Lucas S.M."/>
            <person name="Robertson H.M."/>
            <person name="Bork P."/>
            <person name="Koonin E.V."/>
            <person name="Zdobnov E.M."/>
            <person name="Grigoriev I.V."/>
            <person name="Lynch M."/>
            <person name="Boore J.L."/>
        </authorList>
    </citation>
    <scope>NUCLEOTIDE SEQUENCE [LARGE SCALE GENOMIC DNA]</scope>
</reference>
<evidence type="ECO:0000313" key="2">
    <source>
        <dbReference type="Proteomes" id="UP000000305"/>
    </source>
</evidence>
<dbReference type="PANTHER" id="PTHR11686">
    <property type="entry name" value="GAMMA GLUTAMYL TRANSPEPTIDASE"/>
    <property type="match status" value="1"/>
</dbReference>
<proteinExistence type="predicted"/>
<dbReference type="PANTHER" id="PTHR11686:SF9">
    <property type="entry name" value="RE13973P"/>
    <property type="match status" value="1"/>
</dbReference>
<dbReference type="InterPro" id="IPR029055">
    <property type="entry name" value="Ntn_hydrolases_N"/>
</dbReference>
<protein>
    <submittedName>
        <fullName evidence="1">Uncharacterized protein</fullName>
    </submittedName>
</protein>
<feature type="non-terminal residue" evidence="1">
    <location>
        <position position="1"/>
    </location>
</feature>
<dbReference type="GO" id="GO:0006751">
    <property type="term" value="P:glutathione catabolic process"/>
    <property type="evidence" value="ECO:0007669"/>
    <property type="project" value="InterPro"/>
</dbReference>
<dbReference type="Pfam" id="PF01019">
    <property type="entry name" value="G_glu_transpept"/>
    <property type="match status" value="1"/>
</dbReference>
<dbReference type="InParanoid" id="E9HFM2"/>
<dbReference type="AlphaFoldDB" id="E9HFM2"/>
<dbReference type="EMBL" id="GL732636">
    <property type="protein sequence ID" value="EFX69480.1"/>
    <property type="molecule type" value="Genomic_DNA"/>
</dbReference>
<dbReference type="GO" id="GO:0036374">
    <property type="term" value="F:glutathione hydrolase activity"/>
    <property type="evidence" value="ECO:0007669"/>
    <property type="project" value="InterPro"/>
</dbReference>
<dbReference type="KEGG" id="dpx:DAPPUDRAFT_62232"/>
<organism evidence="1 2">
    <name type="scientific">Daphnia pulex</name>
    <name type="common">Water flea</name>
    <dbReference type="NCBI Taxonomy" id="6669"/>
    <lineage>
        <taxon>Eukaryota</taxon>
        <taxon>Metazoa</taxon>
        <taxon>Ecdysozoa</taxon>
        <taxon>Arthropoda</taxon>
        <taxon>Crustacea</taxon>
        <taxon>Branchiopoda</taxon>
        <taxon>Diplostraca</taxon>
        <taxon>Cladocera</taxon>
        <taxon>Anomopoda</taxon>
        <taxon>Daphniidae</taxon>
        <taxon>Daphnia</taxon>
    </lineage>
</organism>
<evidence type="ECO:0000313" key="1">
    <source>
        <dbReference type="EMBL" id="EFX69480.1"/>
    </source>
</evidence>
<dbReference type="HOGENOM" id="CLU_2838481_0_0_1"/>
<gene>
    <name evidence="1" type="ORF">DAPPUDRAFT_62232</name>
</gene>
<name>E9HFM2_DAPPU</name>
<dbReference type="OrthoDB" id="1081007at2759"/>
<dbReference type="MEROPS" id="T03.A01"/>
<accession>E9HFM2</accession>
<keyword evidence="2" id="KW-1185">Reference proteome</keyword>
<dbReference type="InterPro" id="IPR000101">
    <property type="entry name" value="GGT_peptidase"/>
</dbReference>